<evidence type="ECO:0000313" key="3">
    <source>
        <dbReference type="Proteomes" id="UP000002280"/>
    </source>
</evidence>
<dbReference type="Gene3D" id="1.20.5.340">
    <property type="match status" value="1"/>
</dbReference>
<dbReference type="AlphaFoldDB" id="F6Y7T9"/>
<keyword evidence="3" id="KW-1185">Reference proteome</keyword>
<dbReference type="Ensembl" id="ENSMODT00000012717.3">
    <property type="protein sequence ID" value="ENSMODP00000012489.3"/>
    <property type="gene ID" value="ENSMODG00000009974.4"/>
</dbReference>
<sequence>MAAPWHSSVSSESPVLLLTNPLLCRPTSMHPFVSTSASPVELTPAVRGVICQSSCPLGQDWEGPYYVTMEWTAPYSDGASSAGSLLPFPPHPPFSKPAPRSKRDIVQLTTLEIRNKIVELEEELKSVEDEGNEWKTRYEAQTELNNQLEKQILGLQEKMAKIHGNPSDRLSSIRIYERMPMNSLNQLLKQLEKEKRSLEYQVKEYEHRLEQASKAFHKTNDERRAYLAEMSQLTISQSSKKQSMDSLPKMKENHLKRGRGISAYWRTADFKKGPIKKTARTNHLPKLNP</sequence>
<evidence type="ECO:0000313" key="2">
    <source>
        <dbReference type="Ensembl" id="ENSMODP00000012489.3"/>
    </source>
</evidence>
<dbReference type="FunCoup" id="F6Y7T9">
    <property type="interactions" value="37"/>
</dbReference>
<dbReference type="PANTHER" id="PTHR28671:SF3">
    <property type="entry name" value="COILED-COIL DOMAIN-CONTAINING PROTEIN 169"/>
    <property type="match status" value="1"/>
</dbReference>
<dbReference type="Proteomes" id="UP000002280">
    <property type="component" value="Chromosome 4"/>
</dbReference>
<protein>
    <submittedName>
        <fullName evidence="2">Coiled-coil domain containing 169</fullName>
    </submittedName>
</protein>
<accession>F6Y7T9</accession>
<dbReference type="Bgee" id="ENSMODG00000009974">
    <property type="expression patterns" value="Expressed in spermatocyte and 12 other cell types or tissues"/>
</dbReference>
<dbReference type="RefSeq" id="XP_007495397.1">
    <property type="nucleotide sequence ID" value="XM_007495335.3"/>
</dbReference>
<dbReference type="Pfam" id="PF15372">
    <property type="entry name" value="DUF4600"/>
    <property type="match status" value="1"/>
</dbReference>
<dbReference type="GeneID" id="103105449"/>
<keyword evidence="1" id="KW-0175">Coiled coil</keyword>
<reference evidence="2 3" key="1">
    <citation type="journal article" date="2007" name="Nature">
        <title>Genome of the marsupial Monodelphis domestica reveals innovation in non-coding sequences.</title>
        <authorList>
            <person name="Mikkelsen T.S."/>
            <person name="Wakefield M.J."/>
            <person name="Aken B."/>
            <person name="Amemiya C.T."/>
            <person name="Chang J.L."/>
            <person name="Duke S."/>
            <person name="Garber M."/>
            <person name="Gentles A.J."/>
            <person name="Goodstadt L."/>
            <person name="Heger A."/>
            <person name="Jurka J."/>
            <person name="Kamal M."/>
            <person name="Mauceli E."/>
            <person name="Searle S.M."/>
            <person name="Sharpe T."/>
            <person name="Baker M.L."/>
            <person name="Batzer M.A."/>
            <person name="Benos P.V."/>
            <person name="Belov K."/>
            <person name="Clamp M."/>
            <person name="Cook A."/>
            <person name="Cuff J."/>
            <person name="Das R."/>
            <person name="Davidow L."/>
            <person name="Deakin J.E."/>
            <person name="Fazzari M.J."/>
            <person name="Glass J.L."/>
            <person name="Grabherr M."/>
            <person name="Greally J.M."/>
            <person name="Gu W."/>
            <person name="Hore T.A."/>
            <person name="Huttley G.A."/>
            <person name="Kleber M."/>
            <person name="Jirtle R.L."/>
            <person name="Koina E."/>
            <person name="Lee J.T."/>
            <person name="Mahony S."/>
            <person name="Marra M.A."/>
            <person name="Miller R.D."/>
            <person name="Nicholls R.D."/>
            <person name="Oda M."/>
            <person name="Papenfuss A.T."/>
            <person name="Parra Z.E."/>
            <person name="Pollock D.D."/>
            <person name="Ray D.A."/>
            <person name="Schein J.E."/>
            <person name="Speed T.P."/>
            <person name="Thompson K."/>
            <person name="VandeBerg J.L."/>
            <person name="Wade C.M."/>
            <person name="Walker J.A."/>
            <person name="Waters P.D."/>
            <person name="Webber C."/>
            <person name="Weidman J.R."/>
            <person name="Xie X."/>
            <person name="Zody M.C."/>
            <person name="Baldwin J."/>
            <person name="Abdouelleil A."/>
            <person name="Abdulkadir J."/>
            <person name="Abebe A."/>
            <person name="Abera B."/>
            <person name="Abreu J."/>
            <person name="Acer S.C."/>
            <person name="Aftuck L."/>
            <person name="Alexander A."/>
            <person name="An P."/>
            <person name="Anderson E."/>
            <person name="Anderson S."/>
            <person name="Arachi H."/>
            <person name="Azer M."/>
            <person name="Bachantsang P."/>
            <person name="Barry A."/>
            <person name="Bayul T."/>
            <person name="Berlin A."/>
            <person name="Bessette D."/>
            <person name="Bloom T."/>
            <person name="Bloom T."/>
            <person name="Boguslavskiy L."/>
            <person name="Bonnet C."/>
            <person name="Boukhgalter B."/>
            <person name="Bourzgui I."/>
            <person name="Brown A."/>
            <person name="Cahill P."/>
            <person name="Channer S."/>
            <person name="Cheshatsang Y."/>
            <person name="Chuda L."/>
            <person name="Citroen M."/>
            <person name="Collymore A."/>
            <person name="Cooke P."/>
            <person name="Costello M."/>
            <person name="D'Aco K."/>
            <person name="Daza R."/>
            <person name="De Haan G."/>
            <person name="DeGray S."/>
            <person name="DeMaso C."/>
            <person name="Dhargay N."/>
            <person name="Dooley K."/>
            <person name="Dooley E."/>
            <person name="Doricent M."/>
            <person name="Dorje P."/>
            <person name="Dorjee K."/>
            <person name="Dupes A."/>
            <person name="Elong R."/>
            <person name="Falk J."/>
            <person name="Farina A."/>
            <person name="Faro S."/>
            <person name="Ferguson D."/>
            <person name="Fisher S."/>
            <person name="Foley C.D."/>
            <person name="Franke A."/>
            <person name="Friedrich D."/>
            <person name="Gadbois L."/>
            <person name="Gearin G."/>
            <person name="Gearin C.R."/>
            <person name="Giannoukos G."/>
            <person name="Goode T."/>
            <person name="Graham J."/>
            <person name="Grandbois E."/>
            <person name="Grewal S."/>
            <person name="Gyaltsen K."/>
            <person name="Hafez N."/>
            <person name="Hagos B."/>
            <person name="Hall J."/>
            <person name="Henson C."/>
            <person name="Hollinger A."/>
            <person name="Honan T."/>
            <person name="Huard M.D."/>
            <person name="Hughes L."/>
            <person name="Hurhula B."/>
            <person name="Husby M.E."/>
            <person name="Kamat A."/>
            <person name="Kanga B."/>
            <person name="Kashin S."/>
            <person name="Khazanovich D."/>
            <person name="Kisner P."/>
            <person name="Lance K."/>
            <person name="Lara M."/>
            <person name="Lee W."/>
            <person name="Lennon N."/>
            <person name="Letendre F."/>
            <person name="LeVine R."/>
            <person name="Lipovsky A."/>
            <person name="Liu X."/>
            <person name="Liu J."/>
            <person name="Liu S."/>
            <person name="Lokyitsang T."/>
            <person name="Lokyitsang Y."/>
            <person name="Lubonja R."/>
            <person name="Lui A."/>
            <person name="MacDonald P."/>
            <person name="Magnisalis V."/>
            <person name="Maru K."/>
            <person name="Matthews C."/>
            <person name="McCusker W."/>
            <person name="McDonough S."/>
            <person name="Mehta T."/>
            <person name="Meldrim J."/>
            <person name="Meneus L."/>
            <person name="Mihai O."/>
            <person name="Mihalev A."/>
            <person name="Mihova T."/>
            <person name="Mittelman R."/>
            <person name="Mlenga V."/>
            <person name="Montmayeur A."/>
            <person name="Mulrain L."/>
            <person name="Navidi A."/>
            <person name="Naylor J."/>
            <person name="Negash T."/>
            <person name="Nguyen T."/>
            <person name="Nguyen N."/>
            <person name="Nicol R."/>
            <person name="Norbu C."/>
            <person name="Norbu N."/>
            <person name="Novod N."/>
            <person name="O'Neill B."/>
            <person name="Osman S."/>
            <person name="Markiewicz E."/>
            <person name="Oyono O.L."/>
            <person name="Patti C."/>
            <person name="Phunkhang P."/>
            <person name="Pierre F."/>
            <person name="Priest M."/>
            <person name="Raghuraman S."/>
            <person name="Rege F."/>
            <person name="Reyes R."/>
            <person name="Rise C."/>
            <person name="Rogov P."/>
            <person name="Ross K."/>
            <person name="Ryan E."/>
            <person name="Settipalli S."/>
            <person name="Shea T."/>
            <person name="Sherpa N."/>
            <person name="Shi L."/>
            <person name="Shih D."/>
            <person name="Sparrow T."/>
            <person name="Spaulding J."/>
            <person name="Stalker J."/>
            <person name="Stange-Thomann N."/>
            <person name="Stavropoulos S."/>
            <person name="Stone C."/>
            <person name="Strader C."/>
            <person name="Tesfaye S."/>
            <person name="Thomson T."/>
            <person name="Thoulutsang Y."/>
            <person name="Thoulutsang D."/>
            <person name="Topham K."/>
            <person name="Topping I."/>
            <person name="Tsamla T."/>
            <person name="Vassiliev H."/>
            <person name="Vo A."/>
            <person name="Wangchuk T."/>
            <person name="Wangdi T."/>
            <person name="Weiand M."/>
            <person name="Wilkinson J."/>
            <person name="Wilson A."/>
            <person name="Yadav S."/>
            <person name="Young G."/>
            <person name="Yu Q."/>
            <person name="Zembek L."/>
            <person name="Zhong D."/>
            <person name="Zimmer A."/>
            <person name="Zwirko Z."/>
            <person name="Jaffe D.B."/>
            <person name="Alvarez P."/>
            <person name="Brockman W."/>
            <person name="Butler J."/>
            <person name="Chin C."/>
            <person name="Gnerre S."/>
            <person name="MacCallum I."/>
            <person name="Graves J.A."/>
            <person name="Ponting C.P."/>
            <person name="Breen M."/>
            <person name="Samollow P.B."/>
            <person name="Lander E.S."/>
            <person name="Lindblad-Toh K."/>
        </authorList>
    </citation>
    <scope>NUCLEOTIDE SEQUENCE [LARGE SCALE GENOMIC DNA]</scope>
</reference>
<name>F6Y7T9_MONDO</name>
<feature type="coiled-coil region" evidence="1">
    <location>
        <begin position="110"/>
        <end position="222"/>
    </location>
</feature>
<reference evidence="2" key="3">
    <citation type="submission" date="2025-09" db="UniProtKB">
        <authorList>
            <consortium name="Ensembl"/>
        </authorList>
    </citation>
    <scope>IDENTIFICATION</scope>
</reference>
<dbReference type="ExpressionAtlas" id="F6Y7T9">
    <property type="expression patterns" value="baseline"/>
</dbReference>
<reference evidence="2" key="2">
    <citation type="submission" date="2025-08" db="UniProtKB">
        <authorList>
            <consortium name="Ensembl"/>
        </authorList>
    </citation>
    <scope>IDENTIFICATION</scope>
</reference>
<dbReference type="PANTHER" id="PTHR28671">
    <property type="entry name" value="COILED-COIL DOMAIN-CONTAINING PROTEIN 169"/>
    <property type="match status" value="1"/>
</dbReference>
<dbReference type="HOGENOM" id="CLU_083726_1_0_1"/>
<gene>
    <name evidence="2" type="primary">CCDC169</name>
</gene>
<organism evidence="2 3">
    <name type="scientific">Monodelphis domestica</name>
    <name type="common">Gray short-tailed opossum</name>
    <dbReference type="NCBI Taxonomy" id="13616"/>
    <lineage>
        <taxon>Eukaryota</taxon>
        <taxon>Metazoa</taxon>
        <taxon>Chordata</taxon>
        <taxon>Craniata</taxon>
        <taxon>Vertebrata</taxon>
        <taxon>Euteleostomi</taxon>
        <taxon>Mammalia</taxon>
        <taxon>Metatheria</taxon>
        <taxon>Didelphimorphia</taxon>
        <taxon>Didelphidae</taxon>
        <taxon>Monodelphis</taxon>
    </lineage>
</organism>
<dbReference type="CTD" id="728591"/>
<dbReference type="InterPro" id="IPR028022">
    <property type="entry name" value="DUF4600"/>
</dbReference>
<proteinExistence type="predicted"/>
<dbReference type="InParanoid" id="F6Y7T9"/>
<dbReference type="STRING" id="13616.ENSMODP00000012489"/>
<dbReference type="OrthoDB" id="6615663at2759"/>
<evidence type="ECO:0000256" key="1">
    <source>
        <dbReference type="SAM" id="Coils"/>
    </source>
</evidence>
<dbReference type="GeneTree" id="ENSGT00390000011174"/>